<keyword evidence="2" id="KW-1185">Reference proteome</keyword>
<evidence type="ECO:0000313" key="1">
    <source>
        <dbReference type="EMBL" id="KAJ0042543.1"/>
    </source>
</evidence>
<reference evidence="2" key="1">
    <citation type="journal article" date="2023" name="G3 (Bethesda)">
        <title>Genome assembly and association tests identify interacting loci associated with vigor, precocity, and sex in interspecific pistachio rootstocks.</title>
        <authorList>
            <person name="Palmer W."/>
            <person name="Jacygrad E."/>
            <person name="Sagayaradj S."/>
            <person name="Cavanaugh K."/>
            <person name="Han R."/>
            <person name="Bertier L."/>
            <person name="Beede B."/>
            <person name="Kafkas S."/>
            <person name="Golino D."/>
            <person name="Preece J."/>
            <person name="Michelmore R."/>
        </authorList>
    </citation>
    <scope>NUCLEOTIDE SEQUENCE [LARGE SCALE GENOMIC DNA]</scope>
</reference>
<gene>
    <name evidence="1" type="ORF">Pint_18105</name>
</gene>
<accession>A0ACC0YXS4</accession>
<name>A0ACC0YXS4_9ROSI</name>
<proteinExistence type="predicted"/>
<comment type="caution">
    <text evidence="1">The sequence shown here is derived from an EMBL/GenBank/DDBJ whole genome shotgun (WGS) entry which is preliminary data.</text>
</comment>
<dbReference type="EMBL" id="CM047739">
    <property type="protein sequence ID" value="KAJ0042543.1"/>
    <property type="molecule type" value="Genomic_DNA"/>
</dbReference>
<organism evidence="1 2">
    <name type="scientific">Pistacia integerrima</name>
    <dbReference type="NCBI Taxonomy" id="434235"/>
    <lineage>
        <taxon>Eukaryota</taxon>
        <taxon>Viridiplantae</taxon>
        <taxon>Streptophyta</taxon>
        <taxon>Embryophyta</taxon>
        <taxon>Tracheophyta</taxon>
        <taxon>Spermatophyta</taxon>
        <taxon>Magnoliopsida</taxon>
        <taxon>eudicotyledons</taxon>
        <taxon>Gunneridae</taxon>
        <taxon>Pentapetalae</taxon>
        <taxon>rosids</taxon>
        <taxon>malvids</taxon>
        <taxon>Sapindales</taxon>
        <taxon>Anacardiaceae</taxon>
        <taxon>Pistacia</taxon>
    </lineage>
</organism>
<sequence>MTLSSLISQRI</sequence>
<evidence type="ECO:0000313" key="2">
    <source>
        <dbReference type="Proteomes" id="UP001163603"/>
    </source>
</evidence>
<dbReference type="Proteomes" id="UP001163603">
    <property type="component" value="Chromosome 4"/>
</dbReference>
<protein>
    <submittedName>
        <fullName evidence="1">Uncharacterized protein</fullName>
    </submittedName>
</protein>